<protein>
    <recommendedName>
        <fullName evidence="3">G domain-containing protein</fullName>
    </recommendedName>
</protein>
<dbReference type="Ensembl" id="ENSSAUT00010040314.1">
    <property type="protein sequence ID" value="ENSSAUP00010038243.1"/>
    <property type="gene ID" value="ENSSAUG00010016163.1"/>
</dbReference>
<dbReference type="Gene3D" id="3.40.50.300">
    <property type="entry name" value="P-loop containing nucleotide triphosphate hydrolases"/>
    <property type="match status" value="1"/>
</dbReference>
<keyword evidence="2" id="KW-1185">Reference proteome</keyword>
<dbReference type="FunCoup" id="A0A671WJW5">
    <property type="interactions" value="1"/>
</dbReference>
<dbReference type="PANTHER" id="PTHR14241">
    <property type="entry name" value="INTERFERON-INDUCED PROTEIN 44"/>
    <property type="match status" value="1"/>
</dbReference>
<reference evidence="1" key="2">
    <citation type="submission" date="2025-09" db="UniProtKB">
        <authorList>
            <consortium name="Ensembl"/>
        </authorList>
    </citation>
    <scope>IDENTIFICATION</scope>
</reference>
<proteinExistence type="predicted"/>
<sequence>MGLMFVLSDGWIIDVEINKIYCNLKSNVISSDRDNVGDLQYVREYEPERDDIRHLRILLYGPVGAGKSNFINSVSNVIRGRMTHSAEASYTTHKIRKREQTFYPLIFNDIMGLEEGSGSGVRPDDIKLAMKGHVKDGYKFNAVSPLSSGDPGYNPEPSADEKVHVLVCTFSANSAEITESVLQKMATIREEASELGIPQIAIMTKIDEACGETEKELKNVYKSKHLKKKMKDFSAAVGIPMNYIFPVKNYSEEIDINDDVDTLILSALRCMIDFGDDFINET</sequence>
<evidence type="ECO:0000313" key="2">
    <source>
        <dbReference type="Proteomes" id="UP000472265"/>
    </source>
</evidence>
<evidence type="ECO:0008006" key="3">
    <source>
        <dbReference type="Google" id="ProtNLM"/>
    </source>
</evidence>
<accession>A0A671WJW5</accession>
<organism evidence="1 2">
    <name type="scientific">Sparus aurata</name>
    <name type="common">Gilthead sea bream</name>
    <dbReference type="NCBI Taxonomy" id="8175"/>
    <lineage>
        <taxon>Eukaryota</taxon>
        <taxon>Metazoa</taxon>
        <taxon>Chordata</taxon>
        <taxon>Craniata</taxon>
        <taxon>Vertebrata</taxon>
        <taxon>Euteleostomi</taxon>
        <taxon>Actinopterygii</taxon>
        <taxon>Neopterygii</taxon>
        <taxon>Teleostei</taxon>
        <taxon>Neoteleostei</taxon>
        <taxon>Acanthomorphata</taxon>
        <taxon>Eupercaria</taxon>
        <taxon>Spariformes</taxon>
        <taxon>Sparidae</taxon>
        <taxon>Sparus</taxon>
    </lineage>
</organism>
<dbReference type="PANTHER" id="PTHR14241:SF1">
    <property type="entry name" value="INTERFERON-INDUCED PROTEIN 44-RELATED"/>
    <property type="match status" value="1"/>
</dbReference>
<evidence type="ECO:0000313" key="1">
    <source>
        <dbReference type="Ensembl" id="ENSSAUP00010038243.1"/>
    </source>
</evidence>
<dbReference type="GeneTree" id="ENSGT00940000160560"/>
<dbReference type="InterPro" id="IPR027417">
    <property type="entry name" value="P-loop_NTPase"/>
</dbReference>
<name>A0A671WJW5_SPAAU</name>
<dbReference type="OMA" id="WRSHEST"/>
<dbReference type="GO" id="GO:0006955">
    <property type="term" value="P:immune response"/>
    <property type="evidence" value="ECO:0007669"/>
    <property type="project" value="TreeGrafter"/>
</dbReference>
<dbReference type="SUPFAM" id="SSF52540">
    <property type="entry name" value="P-loop containing nucleoside triphosphate hydrolases"/>
    <property type="match status" value="1"/>
</dbReference>
<reference evidence="1" key="1">
    <citation type="submission" date="2025-08" db="UniProtKB">
        <authorList>
            <consortium name="Ensembl"/>
        </authorList>
    </citation>
    <scope>IDENTIFICATION</scope>
</reference>
<dbReference type="AlphaFoldDB" id="A0A671WJW5"/>
<dbReference type="InParanoid" id="A0A671WJW5"/>
<dbReference type="Proteomes" id="UP000472265">
    <property type="component" value="Unassembled WGS sequence"/>
</dbReference>